<dbReference type="PROSITE" id="PS50075">
    <property type="entry name" value="CARRIER"/>
    <property type="match status" value="1"/>
</dbReference>
<dbReference type="InterPro" id="IPR036736">
    <property type="entry name" value="ACP-like_sf"/>
</dbReference>
<name>A0ABZ0CVH4_9BURK</name>
<feature type="domain" description="Carrier" evidence="1">
    <location>
        <begin position="1"/>
        <end position="77"/>
    </location>
</feature>
<keyword evidence="3" id="KW-1185">Reference proteome</keyword>
<evidence type="ECO:0000313" key="2">
    <source>
        <dbReference type="EMBL" id="WOB08989.1"/>
    </source>
</evidence>
<accession>A0ABZ0CVH4</accession>
<dbReference type="Proteomes" id="UP001303946">
    <property type="component" value="Chromosome"/>
</dbReference>
<proteinExistence type="predicted"/>
<dbReference type="EMBL" id="CP136336">
    <property type="protein sequence ID" value="WOB08989.1"/>
    <property type="molecule type" value="Genomic_DNA"/>
</dbReference>
<dbReference type="RefSeq" id="WP_296723358.1">
    <property type="nucleotide sequence ID" value="NZ_CP136336.1"/>
</dbReference>
<dbReference type="Gene3D" id="1.10.1200.10">
    <property type="entry name" value="ACP-like"/>
    <property type="match status" value="1"/>
</dbReference>
<dbReference type="InterPro" id="IPR009081">
    <property type="entry name" value="PP-bd_ACP"/>
</dbReference>
<dbReference type="Pfam" id="PF00550">
    <property type="entry name" value="PP-binding"/>
    <property type="match status" value="1"/>
</dbReference>
<organism evidence="2 3">
    <name type="scientific">Piscinibacter gummiphilus</name>
    <dbReference type="NCBI Taxonomy" id="946333"/>
    <lineage>
        <taxon>Bacteria</taxon>
        <taxon>Pseudomonadati</taxon>
        <taxon>Pseudomonadota</taxon>
        <taxon>Betaproteobacteria</taxon>
        <taxon>Burkholderiales</taxon>
        <taxon>Sphaerotilaceae</taxon>
        <taxon>Piscinibacter</taxon>
    </lineage>
</organism>
<dbReference type="SUPFAM" id="SSF47336">
    <property type="entry name" value="ACP-like"/>
    <property type="match status" value="1"/>
</dbReference>
<evidence type="ECO:0000313" key="3">
    <source>
        <dbReference type="Proteomes" id="UP001303946"/>
    </source>
</evidence>
<gene>
    <name evidence="2" type="ORF">RXV79_02780</name>
</gene>
<reference evidence="2 3" key="1">
    <citation type="submission" date="2023-10" db="EMBL/GenBank/DDBJ databases">
        <title>Bacteria for the degradation of biodegradable plastic PBAT(Polybutylene adipate terephthalate).</title>
        <authorList>
            <person name="Weon H.-Y."/>
            <person name="Yeon J."/>
        </authorList>
    </citation>
    <scope>NUCLEOTIDE SEQUENCE [LARGE SCALE GENOMIC DNA]</scope>
    <source>
        <strain evidence="2 3">SBD 7-3</strain>
    </source>
</reference>
<evidence type="ECO:0000259" key="1">
    <source>
        <dbReference type="PROSITE" id="PS50075"/>
    </source>
</evidence>
<sequence length="80" mass="8864">MSSLKELQDLIHEKYGIDPSELDPTTSMREKGLDSLALVEFLFAVEDHFHINLPDVDSNVDTLAELALVVDKVRAAQTPA</sequence>
<protein>
    <submittedName>
        <fullName evidence="2">Acyl carrier protein</fullName>
    </submittedName>
</protein>